<evidence type="ECO:0000256" key="2">
    <source>
        <dbReference type="SAM" id="Phobius"/>
    </source>
</evidence>
<proteinExistence type="predicted"/>
<dbReference type="VEuPathDB" id="FungiDB:PV09_05031"/>
<reference evidence="3 4" key="1">
    <citation type="submission" date="2015-01" db="EMBL/GenBank/DDBJ databases">
        <title>The Genome Sequence of Ochroconis gallopava CBS43764.</title>
        <authorList>
            <consortium name="The Broad Institute Genomics Platform"/>
            <person name="Cuomo C."/>
            <person name="de Hoog S."/>
            <person name="Gorbushina A."/>
            <person name="Stielow B."/>
            <person name="Teixiera M."/>
            <person name="Abouelleil A."/>
            <person name="Chapman S.B."/>
            <person name="Priest M."/>
            <person name="Young S.K."/>
            <person name="Wortman J."/>
            <person name="Nusbaum C."/>
            <person name="Birren B."/>
        </authorList>
    </citation>
    <scope>NUCLEOTIDE SEQUENCE [LARGE SCALE GENOMIC DNA]</scope>
    <source>
        <strain evidence="3 4">CBS 43764</strain>
    </source>
</reference>
<feature type="coiled-coil region" evidence="1">
    <location>
        <begin position="175"/>
        <end position="202"/>
    </location>
</feature>
<dbReference type="RefSeq" id="XP_016213591.1">
    <property type="nucleotide sequence ID" value="XM_016358490.1"/>
</dbReference>
<keyword evidence="2" id="KW-0472">Membrane</keyword>
<feature type="transmembrane region" description="Helical" evidence="2">
    <location>
        <begin position="21"/>
        <end position="39"/>
    </location>
</feature>
<dbReference type="OrthoDB" id="5565730at2759"/>
<dbReference type="PANTHER" id="PTHR41390:SF1">
    <property type="entry name" value="NADH-UBIQUINONE OXIDOREDUCTASE 213 KDA SUBUNIT"/>
    <property type="match status" value="1"/>
</dbReference>
<dbReference type="STRING" id="253628.A0A0D1YSV4"/>
<dbReference type="AlphaFoldDB" id="A0A0D1YSV4"/>
<dbReference type="GeneID" id="27313004"/>
<sequence length="211" mass="22442">MTTASVQSHDDEGVLMPSLRVGAASGLAGLLFGGVVGTVRSAHPVLWASVTSIQWSLLGGTYWLFRSSLLQTRVDDAADLRTRSYISAISGGLSAAVVGGVTRGRANILPGTVVGSLAGYAGQQAYSALDQRHTESIISSSSAGGSDEAKREPLWRRITESRFSPVKRLSDQEYKKVLEDKLLRVEAEIAVLDDDIAALRRADESAKEGPK</sequence>
<dbReference type="HOGENOM" id="CLU_094649_1_0_1"/>
<keyword evidence="2" id="KW-0812">Transmembrane</keyword>
<dbReference type="EMBL" id="KN847543">
    <property type="protein sequence ID" value="KIW03722.1"/>
    <property type="molecule type" value="Genomic_DNA"/>
</dbReference>
<keyword evidence="2" id="KW-1133">Transmembrane helix</keyword>
<evidence type="ECO:0000313" key="4">
    <source>
        <dbReference type="Proteomes" id="UP000053259"/>
    </source>
</evidence>
<keyword evidence="4" id="KW-1185">Reference proteome</keyword>
<dbReference type="PANTHER" id="PTHR41390">
    <property type="entry name" value="CHROMOSOME 7, WHOLE GENOME SHOTGUN SEQUENCE"/>
    <property type="match status" value="1"/>
</dbReference>
<dbReference type="Proteomes" id="UP000053259">
    <property type="component" value="Unassembled WGS sequence"/>
</dbReference>
<keyword evidence="1" id="KW-0175">Coiled coil</keyword>
<feature type="transmembrane region" description="Helical" evidence="2">
    <location>
        <begin position="45"/>
        <end position="65"/>
    </location>
</feature>
<dbReference type="InParanoid" id="A0A0D1YSV4"/>
<gene>
    <name evidence="3" type="ORF">PV09_05031</name>
</gene>
<organism evidence="3 4">
    <name type="scientific">Verruconis gallopava</name>
    <dbReference type="NCBI Taxonomy" id="253628"/>
    <lineage>
        <taxon>Eukaryota</taxon>
        <taxon>Fungi</taxon>
        <taxon>Dikarya</taxon>
        <taxon>Ascomycota</taxon>
        <taxon>Pezizomycotina</taxon>
        <taxon>Dothideomycetes</taxon>
        <taxon>Pleosporomycetidae</taxon>
        <taxon>Venturiales</taxon>
        <taxon>Sympoventuriaceae</taxon>
        <taxon>Verruconis</taxon>
    </lineage>
</organism>
<evidence type="ECO:0000313" key="3">
    <source>
        <dbReference type="EMBL" id="KIW03722.1"/>
    </source>
</evidence>
<accession>A0A0D1YSV4</accession>
<protein>
    <submittedName>
        <fullName evidence="3">Uncharacterized protein</fullName>
    </submittedName>
</protein>
<evidence type="ECO:0000256" key="1">
    <source>
        <dbReference type="SAM" id="Coils"/>
    </source>
</evidence>
<name>A0A0D1YSV4_9PEZI</name>